<dbReference type="RefSeq" id="WP_221315873.1">
    <property type="nucleotide sequence ID" value="NZ_JACHIV010000001.1"/>
</dbReference>
<accession>A0A840NE27</accession>
<reference evidence="1 2" key="1">
    <citation type="submission" date="2020-08" db="EMBL/GenBank/DDBJ databases">
        <title>Sequencing the genomes of 1000 actinobacteria strains.</title>
        <authorList>
            <person name="Klenk H.-P."/>
        </authorList>
    </citation>
    <scope>NUCLEOTIDE SEQUENCE [LARGE SCALE GENOMIC DNA]</scope>
    <source>
        <strain evidence="1 2">DSM 45582</strain>
    </source>
</reference>
<keyword evidence="2" id="KW-1185">Reference proteome</keyword>
<dbReference type="EMBL" id="JACHIV010000001">
    <property type="protein sequence ID" value="MBB5070606.1"/>
    <property type="molecule type" value="Genomic_DNA"/>
</dbReference>
<evidence type="ECO:0000313" key="1">
    <source>
        <dbReference type="EMBL" id="MBB5070606.1"/>
    </source>
</evidence>
<gene>
    <name evidence="1" type="ORF">BJ969_003694</name>
</gene>
<comment type="caution">
    <text evidence="1">The sequence shown here is derived from an EMBL/GenBank/DDBJ whole genome shotgun (WGS) entry which is preliminary data.</text>
</comment>
<dbReference type="AlphaFoldDB" id="A0A840NE27"/>
<sequence length="46" mass="4799">MFRLQGQRLVRVESAASTVVSSALVPFSAGPGRRPGENVVELTAGT</sequence>
<protein>
    <submittedName>
        <fullName evidence="1">Uncharacterized protein</fullName>
    </submittedName>
</protein>
<proteinExistence type="predicted"/>
<name>A0A840NE27_9PSEU</name>
<evidence type="ECO:0000313" key="2">
    <source>
        <dbReference type="Proteomes" id="UP000580474"/>
    </source>
</evidence>
<organism evidence="1 2">
    <name type="scientific">Saccharopolyspora gloriosae</name>
    <dbReference type="NCBI Taxonomy" id="455344"/>
    <lineage>
        <taxon>Bacteria</taxon>
        <taxon>Bacillati</taxon>
        <taxon>Actinomycetota</taxon>
        <taxon>Actinomycetes</taxon>
        <taxon>Pseudonocardiales</taxon>
        <taxon>Pseudonocardiaceae</taxon>
        <taxon>Saccharopolyspora</taxon>
    </lineage>
</organism>
<dbReference type="Proteomes" id="UP000580474">
    <property type="component" value="Unassembled WGS sequence"/>
</dbReference>